<organism evidence="4 5">
    <name type="scientific">Thraustotheca clavata</name>
    <dbReference type="NCBI Taxonomy" id="74557"/>
    <lineage>
        <taxon>Eukaryota</taxon>
        <taxon>Sar</taxon>
        <taxon>Stramenopiles</taxon>
        <taxon>Oomycota</taxon>
        <taxon>Saprolegniomycetes</taxon>
        <taxon>Saprolegniales</taxon>
        <taxon>Achlyaceae</taxon>
        <taxon>Thraustotheca</taxon>
    </lineage>
</organism>
<dbReference type="GO" id="GO:0005886">
    <property type="term" value="C:plasma membrane"/>
    <property type="evidence" value="ECO:0007669"/>
    <property type="project" value="TreeGrafter"/>
</dbReference>
<evidence type="ECO:0000256" key="1">
    <source>
        <dbReference type="ARBA" id="ARBA00023002"/>
    </source>
</evidence>
<accession>A0A1V9YTS7</accession>
<proteinExistence type="predicted"/>
<dbReference type="InterPro" id="IPR039261">
    <property type="entry name" value="FNR_nucleotide-bd"/>
</dbReference>
<evidence type="ECO:0000313" key="5">
    <source>
        <dbReference type="Proteomes" id="UP000243217"/>
    </source>
</evidence>
<keyword evidence="2" id="KW-1133">Transmembrane helix</keyword>
<dbReference type="GO" id="GO:0016491">
    <property type="term" value="F:oxidoreductase activity"/>
    <property type="evidence" value="ECO:0007669"/>
    <property type="project" value="UniProtKB-KW"/>
</dbReference>
<dbReference type="SUPFAM" id="SSF52343">
    <property type="entry name" value="Ferredoxin reductase-like, C-terminal NADP-linked domain"/>
    <property type="match status" value="1"/>
</dbReference>
<keyword evidence="2 4" id="KW-0812">Transmembrane</keyword>
<keyword evidence="5" id="KW-1185">Reference proteome</keyword>
<comment type="caution">
    <text evidence="4">The sequence shown here is derived from an EMBL/GenBank/DDBJ whole genome shotgun (WGS) entry which is preliminary data.</text>
</comment>
<dbReference type="EMBL" id="JNBS01002817">
    <property type="protein sequence ID" value="OQR89204.1"/>
    <property type="molecule type" value="Genomic_DNA"/>
</dbReference>
<feature type="domain" description="FAD-binding FR-type" evidence="3">
    <location>
        <begin position="31"/>
        <end position="144"/>
    </location>
</feature>
<dbReference type="Gene3D" id="3.40.50.80">
    <property type="entry name" value="Nucleotide-binding domain of ferredoxin-NADP reductase (FNR) module"/>
    <property type="match status" value="1"/>
</dbReference>
<feature type="non-terminal residue" evidence="4">
    <location>
        <position position="1"/>
    </location>
</feature>
<dbReference type="OrthoDB" id="167398at2759"/>
<dbReference type="Pfam" id="PF08030">
    <property type="entry name" value="NAD_binding_6"/>
    <property type="match status" value="1"/>
</dbReference>
<dbReference type="PRINTS" id="PR00410">
    <property type="entry name" value="PHEHYDRXLASE"/>
</dbReference>
<dbReference type="InterPro" id="IPR013112">
    <property type="entry name" value="FAD-bd_8"/>
</dbReference>
<dbReference type="InterPro" id="IPR050369">
    <property type="entry name" value="RBOH/FRE"/>
</dbReference>
<dbReference type="Pfam" id="PF08022">
    <property type="entry name" value="FAD_binding_8"/>
    <property type="match status" value="1"/>
</dbReference>
<evidence type="ECO:0000256" key="2">
    <source>
        <dbReference type="SAM" id="Phobius"/>
    </source>
</evidence>
<dbReference type="PROSITE" id="PS51384">
    <property type="entry name" value="FAD_FR"/>
    <property type="match status" value="1"/>
</dbReference>
<dbReference type="STRING" id="74557.A0A1V9YTS7"/>
<keyword evidence="1" id="KW-0560">Oxidoreductase</keyword>
<keyword evidence="2" id="KW-0472">Membrane</keyword>
<evidence type="ECO:0000313" key="4">
    <source>
        <dbReference type="EMBL" id="OQR89204.1"/>
    </source>
</evidence>
<dbReference type="InterPro" id="IPR017927">
    <property type="entry name" value="FAD-bd_FR_type"/>
</dbReference>
<evidence type="ECO:0000259" key="3">
    <source>
        <dbReference type="PROSITE" id="PS51384"/>
    </source>
</evidence>
<name>A0A1V9YTS7_9STRA</name>
<dbReference type="InterPro" id="IPR013121">
    <property type="entry name" value="Fe_red_NAD-bd_6"/>
</dbReference>
<dbReference type="PANTHER" id="PTHR11972">
    <property type="entry name" value="NADPH OXIDASE"/>
    <property type="match status" value="1"/>
</dbReference>
<dbReference type="PANTHER" id="PTHR11972:SF69">
    <property type="entry name" value="FERRIC REDUCTION OXIDASE 6-RELATED"/>
    <property type="match status" value="1"/>
</dbReference>
<feature type="transmembrane region" description="Helical" evidence="2">
    <location>
        <begin position="12"/>
        <end position="31"/>
    </location>
</feature>
<dbReference type="CDD" id="cd06186">
    <property type="entry name" value="NOX_Duox_like_FAD_NADP"/>
    <property type="match status" value="1"/>
</dbReference>
<dbReference type="AlphaFoldDB" id="A0A1V9YTS7"/>
<gene>
    <name evidence="4" type="ORF">THRCLA_09859</name>
</gene>
<dbReference type="Proteomes" id="UP000243217">
    <property type="component" value="Unassembled WGS sequence"/>
</dbReference>
<sequence>GLIALLLHSTVVRYAMMVPLLLYLLSGVLRVRAYCQKFEARAEVTSNNVVSLVLPMNQRTHLWAHTMNPSSYFFLQVPSVSGIEWHPFSAIVTPTGDSIGFCMKGLTPGRFVDSLHKEVVNRSSQGQTTIPVLVGGPYGKLSVNLDQYDDVVMIAGGIGITPLLSIVNQCVANAAKQKAKFHLYWSVRDTGDLLCAERLMYPLPEALHHRFYVTNATEPGVVMGEIAGPVPYFHGVVVMDELVNNVAFVGRSVCVLACGPPGLSKLAQTQARKCGFDFHKEEFLF</sequence>
<protein>
    <submittedName>
        <fullName evidence="4">Transmembrane protein</fullName>
    </submittedName>
</protein>
<reference evidence="4 5" key="1">
    <citation type="journal article" date="2014" name="Genome Biol. Evol.">
        <title>The secreted proteins of Achlya hypogyna and Thraustotheca clavata identify the ancestral oomycete secretome and reveal gene acquisitions by horizontal gene transfer.</title>
        <authorList>
            <person name="Misner I."/>
            <person name="Blouin N."/>
            <person name="Leonard G."/>
            <person name="Richards T.A."/>
            <person name="Lane C.E."/>
        </authorList>
    </citation>
    <scope>NUCLEOTIDE SEQUENCE [LARGE SCALE GENOMIC DNA]</scope>
    <source>
        <strain evidence="4 5">ATCC 34112</strain>
    </source>
</reference>